<organism evidence="12 13">
    <name type="scientific">Anaerosalibacter massiliensis</name>
    <dbReference type="NCBI Taxonomy" id="1347392"/>
    <lineage>
        <taxon>Bacteria</taxon>
        <taxon>Bacillati</taxon>
        <taxon>Bacillota</taxon>
        <taxon>Tissierellia</taxon>
        <taxon>Tissierellales</taxon>
        <taxon>Sporanaerobacteraceae</taxon>
        <taxon>Anaerosalibacter</taxon>
    </lineage>
</organism>
<dbReference type="EC" id="2.7.7.18" evidence="10"/>
<dbReference type="Proteomes" id="UP001142078">
    <property type="component" value="Unassembled WGS sequence"/>
</dbReference>
<gene>
    <name evidence="10 12" type="primary">nadD</name>
    <name evidence="12" type="ORF">NSA23_12840</name>
</gene>
<keyword evidence="13" id="KW-1185">Reference proteome</keyword>
<dbReference type="NCBIfam" id="TIGR00482">
    <property type="entry name" value="nicotinate (nicotinamide) nucleotide adenylyltransferase"/>
    <property type="match status" value="1"/>
</dbReference>
<proteinExistence type="inferred from homology"/>
<evidence type="ECO:0000256" key="2">
    <source>
        <dbReference type="ARBA" id="ARBA00005019"/>
    </source>
</evidence>
<dbReference type="NCBIfam" id="TIGR00125">
    <property type="entry name" value="cyt_tran_rel"/>
    <property type="match status" value="1"/>
</dbReference>
<keyword evidence="6 10" id="KW-0547">Nucleotide-binding</keyword>
<evidence type="ECO:0000256" key="5">
    <source>
        <dbReference type="ARBA" id="ARBA00022695"/>
    </source>
</evidence>
<keyword evidence="3 10" id="KW-0662">Pyridine nucleotide biosynthesis</keyword>
<reference evidence="12" key="1">
    <citation type="submission" date="2022-07" db="EMBL/GenBank/DDBJ databases">
        <title>Enhanced cultured diversity of the mouse gut microbiota enables custom-made synthetic communities.</title>
        <authorList>
            <person name="Afrizal A."/>
        </authorList>
    </citation>
    <scope>NUCLEOTIDE SEQUENCE</scope>
    <source>
        <strain evidence="12">DSM 29482</strain>
    </source>
</reference>
<dbReference type="PANTHER" id="PTHR39321">
    <property type="entry name" value="NICOTINATE-NUCLEOTIDE ADENYLYLTRANSFERASE-RELATED"/>
    <property type="match status" value="1"/>
</dbReference>
<dbReference type="AlphaFoldDB" id="A0A9X2MPW7"/>
<evidence type="ECO:0000256" key="6">
    <source>
        <dbReference type="ARBA" id="ARBA00022741"/>
    </source>
</evidence>
<dbReference type="InterPro" id="IPR004821">
    <property type="entry name" value="Cyt_trans-like"/>
</dbReference>
<comment type="function">
    <text evidence="1 10">Catalyzes the reversible adenylation of nicotinate mononucleotide (NaMN) to nicotinic acid adenine dinucleotide (NaAD).</text>
</comment>
<dbReference type="InterPro" id="IPR005248">
    <property type="entry name" value="NadD/NMNAT"/>
</dbReference>
<protein>
    <recommendedName>
        <fullName evidence="10">Probable nicotinate-nucleotide adenylyltransferase</fullName>
        <ecNumber evidence="10">2.7.7.18</ecNumber>
    </recommendedName>
    <alternativeName>
        <fullName evidence="10">Deamido-NAD(+) diphosphorylase</fullName>
    </alternativeName>
    <alternativeName>
        <fullName evidence="10">Deamido-NAD(+) pyrophosphorylase</fullName>
    </alternativeName>
    <alternativeName>
        <fullName evidence="10">Nicotinate mononucleotide adenylyltransferase</fullName>
        <shortName evidence="10">NaMN adenylyltransferase</shortName>
    </alternativeName>
</protein>
<evidence type="ECO:0000256" key="3">
    <source>
        <dbReference type="ARBA" id="ARBA00022642"/>
    </source>
</evidence>
<dbReference type="RefSeq" id="WP_042680994.1">
    <property type="nucleotide sequence ID" value="NZ_CABKTM010000026.1"/>
</dbReference>
<dbReference type="Pfam" id="PF01467">
    <property type="entry name" value="CTP_transf_like"/>
    <property type="match status" value="1"/>
</dbReference>
<dbReference type="SUPFAM" id="SSF52374">
    <property type="entry name" value="Nucleotidylyl transferase"/>
    <property type="match status" value="1"/>
</dbReference>
<evidence type="ECO:0000313" key="13">
    <source>
        <dbReference type="Proteomes" id="UP001142078"/>
    </source>
</evidence>
<evidence type="ECO:0000256" key="10">
    <source>
        <dbReference type="HAMAP-Rule" id="MF_00244"/>
    </source>
</evidence>
<evidence type="ECO:0000256" key="7">
    <source>
        <dbReference type="ARBA" id="ARBA00022840"/>
    </source>
</evidence>
<feature type="domain" description="Cytidyltransferase-like" evidence="11">
    <location>
        <begin position="8"/>
        <end position="176"/>
    </location>
</feature>
<dbReference type="CDD" id="cd02165">
    <property type="entry name" value="NMNAT"/>
    <property type="match status" value="1"/>
</dbReference>
<dbReference type="InterPro" id="IPR014729">
    <property type="entry name" value="Rossmann-like_a/b/a_fold"/>
</dbReference>
<dbReference type="NCBIfam" id="NF000840">
    <property type="entry name" value="PRK00071.1-3"/>
    <property type="match status" value="1"/>
</dbReference>
<name>A0A9X2MPW7_9FIRM</name>
<sequence length="203" mass="23504">MIKYKMGIMGGTFDPIHIGHLILAEEAKNHFGLDKIIFIPTGKPPHKHWDNVADSVHRYEMTLIATIDNPDFIVSSIEIDREGTTYTIDTIKYLINQYNNTEFYFITGADSIVEIFKWKDTEKLLSLCNFITAKRAIVSDNKLEKTILDIEKRLGTTIDILPIPYIDISSTNIRQRIKRGKSIKYYVQDGVREYILKNKLYID</sequence>
<keyword evidence="5 10" id="KW-0548">Nucleotidyltransferase</keyword>
<keyword evidence="4 10" id="KW-0808">Transferase</keyword>
<evidence type="ECO:0000259" key="11">
    <source>
        <dbReference type="Pfam" id="PF01467"/>
    </source>
</evidence>
<evidence type="ECO:0000256" key="4">
    <source>
        <dbReference type="ARBA" id="ARBA00022679"/>
    </source>
</evidence>
<dbReference type="Gene3D" id="3.40.50.620">
    <property type="entry name" value="HUPs"/>
    <property type="match status" value="1"/>
</dbReference>
<dbReference type="GO" id="GO:0009435">
    <property type="term" value="P:NAD+ biosynthetic process"/>
    <property type="evidence" value="ECO:0007669"/>
    <property type="project" value="UniProtKB-UniRule"/>
</dbReference>
<keyword evidence="7 10" id="KW-0067">ATP-binding</keyword>
<evidence type="ECO:0000256" key="9">
    <source>
        <dbReference type="ARBA" id="ARBA00048721"/>
    </source>
</evidence>
<comment type="caution">
    <text evidence="12">The sequence shown here is derived from an EMBL/GenBank/DDBJ whole genome shotgun (WGS) entry which is preliminary data.</text>
</comment>
<dbReference type="GO" id="GO:0005524">
    <property type="term" value="F:ATP binding"/>
    <property type="evidence" value="ECO:0007669"/>
    <property type="project" value="UniProtKB-KW"/>
</dbReference>
<comment type="similarity">
    <text evidence="10">Belongs to the NadD family.</text>
</comment>
<comment type="pathway">
    <text evidence="2 10">Cofactor biosynthesis; NAD(+) biosynthesis; deamido-NAD(+) from nicotinate D-ribonucleotide: step 1/1.</text>
</comment>
<accession>A0A9X2MPW7</accession>
<evidence type="ECO:0000313" key="12">
    <source>
        <dbReference type="EMBL" id="MCR2044991.1"/>
    </source>
</evidence>
<evidence type="ECO:0000256" key="8">
    <source>
        <dbReference type="ARBA" id="ARBA00023027"/>
    </source>
</evidence>
<comment type="catalytic activity">
    <reaction evidence="9 10">
        <text>nicotinate beta-D-ribonucleotide + ATP + H(+) = deamido-NAD(+) + diphosphate</text>
        <dbReference type="Rhea" id="RHEA:22860"/>
        <dbReference type="ChEBI" id="CHEBI:15378"/>
        <dbReference type="ChEBI" id="CHEBI:30616"/>
        <dbReference type="ChEBI" id="CHEBI:33019"/>
        <dbReference type="ChEBI" id="CHEBI:57502"/>
        <dbReference type="ChEBI" id="CHEBI:58437"/>
        <dbReference type="EC" id="2.7.7.18"/>
    </reaction>
</comment>
<dbReference type="GO" id="GO:0004515">
    <property type="term" value="F:nicotinate-nucleotide adenylyltransferase activity"/>
    <property type="evidence" value="ECO:0007669"/>
    <property type="project" value="UniProtKB-UniRule"/>
</dbReference>
<dbReference type="HAMAP" id="MF_00244">
    <property type="entry name" value="NaMN_adenylyltr"/>
    <property type="match status" value="1"/>
</dbReference>
<dbReference type="EMBL" id="JANJZL010000010">
    <property type="protein sequence ID" value="MCR2044991.1"/>
    <property type="molecule type" value="Genomic_DNA"/>
</dbReference>
<evidence type="ECO:0000256" key="1">
    <source>
        <dbReference type="ARBA" id="ARBA00002324"/>
    </source>
</evidence>
<keyword evidence="8 10" id="KW-0520">NAD</keyword>
<dbReference type="PANTHER" id="PTHR39321:SF3">
    <property type="entry name" value="PHOSPHOPANTETHEINE ADENYLYLTRANSFERASE"/>
    <property type="match status" value="1"/>
</dbReference>